<protein>
    <recommendedName>
        <fullName evidence="1">Carbamoyltransferase C-terminal domain-containing protein</fullName>
    </recommendedName>
</protein>
<sequence length="205" mass="23201">LGGDLHRDDCHRALSERSDLRVEEPENMADRVAQLLADGKVVARAAGNMEFGARALGNRSILADPLNQDVVRVINRMIKKRDFWMPFAPVVMRKNSSEYFLNPKNMPSPYMMNTFDSTDRRGEFMAAVHNADLTARPQLLEKGQNLGYEAILERFGERTGRHVLLNTSFNLHGYPIVCRAEDALHVLVESGLRYMIFGPLLVSKE</sequence>
<evidence type="ECO:0000259" key="1">
    <source>
        <dbReference type="Pfam" id="PF16861"/>
    </source>
</evidence>
<gene>
    <name evidence="2" type="ORF">METZ01_LOCUS393418</name>
</gene>
<accession>A0A382V260</accession>
<organism evidence="2">
    <name type="scientific">marine metagenome</name>
    <dbReference type="NCBI Taxonomy" id="408172"/>
    <lineage>
        <taxon>unclassified sequences</taxon>
        <taxon>metagenomes</taxon>
        <taxon>ecological metagenomes</taxon>
    </lineage>
</organism>
<dbReference type="PANTHER" id="PTHR34847:SF1">
    <property type="entry name" value="NODULATION PROTEIN U"/>
    <property type="match status" value="1"/>
</dbReference>
<feature type="non-terminal residue" evidence="2">
    <location>
        <position position="1"/>
    </location>
</feature>
<proteinExistence type="predicted"/>
<dbReference type="Gene3D" id="3.90.870.20">
    <property type="entry name" value="Carbamoyltransferase, C-terminal domain"/>
    <property type="match status" value="1"/>
</dbReference>
<dbReference type="AlphaFoldDB" id="A0A382V260"/>
<dbReference type="InterPro" id="IPR051338">
    <property type="entry name" value="NodU/CmcH_Carbamoyltrnsfr"/>
</dbReference>
<feature type="domain" description="Carbamoyltransferase C-terminal" evidence="1">
    <location>
        <begin position="33"/>
        <end position="204"/>
    </location>
</feature>
<reference evidence="2" key="1">
    <citation type="submission" date="2018-05" db="EMBL/GenBank/DDBJ databases">
        <authorList>
            <person name="Lanie J.A."/>
            <person name="Ng W.-L."/>
            <person name="Kazmierczak K.M."/>
            <person name="Andrzejewski T.M."/>
            <person name="Davidsen T.M."/>
            <person name="Wayne K.J."/>
            <person name="Tettelin H."/>
            <person name="Glass J.I."/>
            <person name="Rusch D."/>
            <person name="Podicherti R."/>
            <person name="Tsui H.-C.T."/>
            <person name="Winkler M.E."/>
        </authorList>
    </citation>
    <scope>NUCLEOTIDE SEQUENCE</scope>
</reference>
<dbReference type="InterPro" id="IPR038152">
    <property type="entry name" value="Carbam_trans_C_sf"/>
</dbReference>
<dbReference type="Pfam" id="PF16861">
    <property type="entry name" value="Carbam_trans_C"/>
    <property type="match status" value="1"/>
</dbReference>
<evidence type="ECO:0000313" key="2">
    <source>
        <dbReference type="EMBL" id="SVD40564.1"/>
    </source>
</evidence>
<name>A0A382V260_9ZZZZ</name>
<dbReference type="EMBL" id="UINC01148588">
    <property type="protein sequence ID" value="SVD40564.1"/>
    <property type="molecule type" value="Genomic_DNA"/>
</dbReference>
<dbReference type="InterPro" id="IPR031730">
    <property type="entry name" value="Carbam_trans_C"/>
</dbReference>
<dbReference type="PANTHER" id="PTHR34847">
    <property type="entry name" value="NODULATION PROTEIN U"/>
    <property type="match status" value="1"/>
</dbReference>